<dbReference type="FunCoup" id="I3TFI1">
    <property type="interactions" value="10"/>
</dbReference>
<dbReference type="KEGG" id="thg:TCELL_1096"/>
<evidence type="ECO:0000259" key="3">
    <source>
        <dbReference type="Pfam" id="PF00534"/>
    </source>
</evidence>
<dbReference type="PANTHER" id="PTHR45825:SF11">
    <property type="entry name" value="ALPHA AMYLASE DOMAIN-CONTAINING PROTEIN"/>
    <property type="match status" value="1"/>
</dbReference>
<dbReference type="Proteomes" id="UP000005270">
    <property type="component" value="Chromosome"/>
</dbReference>
<keyword evidence="2 5" id="KW-0808">Transferase</keyword>
<reference evidence="5 6" key="1">
    <citation type="journal article" date="2012" name="J. Bacteriol.">
        <title>Complete genome sequence of the hyperthermophilic cellulolytic Crenarchaeon 'Thermogladius cellulolyticus' 1633.</title>
        <authorList>
            <person name="Mardanov A.V."/>
            <person name="Kochetkova T.V."/>
            <person name="Beletsky A.V."/>
            <person name="Bonch-Osmolovskaya E.A."/>
            <person name="Ravin N.V."/>
            <person name="Skryabin K.G."/>
        </authorList>
    </citation>
    <scope>NUCLEOTIDE SEQUENCE [LARGE SCALE GENOMIC DNA]</scope>
    <source>
        <strain evidence="6">DSM 22663 / VKM B-2946 / 1633</strain>
    </source>
</reference>
<dbReference type="InterPro" id="IPR001296">
    <property type="entry name" value="Glyco_trans_1"/>
</dbReference>
<dbReference type="GeneID" id="13013415"/>
<dbReference type="eggNOG" id="arCOG01420">
    <property type="taxonomic scope" value="Archaea"/>
</dbReference>
<dbReference type="HOGENOM" id="CLU_009583_18_5_2"/>
<feature type="domain" description="Starch synthase catalytic" evidence="4">
    <location>
        <begin position="5"/>
        <end position="218"/>
    </location>
</feature>
<sequence length="520" mass="57256">MRAWILTFESKTTRKVGGLAEVPPELARGLNERGVEAVLVTPSHGLTPEGEVLLEYKVDGEVYKVFSSDIAGLRHYIVSGGLFNSSDVYGGDLYAKALVFTRVVKALYEKSLDEGAWPDVLHANDWHSGLSIVAVNSLSLEKGVKTRLVYHVHLLSRSRARLEDLESLASGKRVRGKHGVRDLRFYYEASQGFTDKLVPLVSDATVTVSDDYARTVEKWVGLNHGLRVLTVPNASSWTPEFVQKHVKELAGDRGVADRALARRAVFKELCSGSVSELSDEAYRTLKALGVEAASDTWHQCFEEDGNLVLATGRVSRQKGFDLLLNALEKVLVRNPSVRVLLMVIPVPGSESILEFMVRRLRLFDKNLKIVFGHVEKRVFVPAHYAASVFVAPSIYEPFGLVALEAMASGTPVLASDTGGFKTTVLDIRVHGVRGTGVLFENGSVEQLASYLADLTLFMAAGDSKAQPTRVSKKIVDPAIRRLLEEEPRAPSIIRRSCVHRSVDFSWARSVSRLLEVYGAV</sequence>
<name>I3TFI1_THEC1</name>
<evidence type="ECO:0000259" key="4">
    <source>
        <dbReference type="Pfam" id="PF08323"/>
    </source>
</evidence>
<dbReference type="AlphaFoldDB" id="I3TFI1"/>
<gene>
    <name evidence="5" type="ordered locus">TCELL_1096</name>
</gene>
<dbReference type="EMBL" id="CP003531">
    <property type="protein sequence ID" value="AFK51519.1"/>
    <property type="molecule type" value="Genomic_DNA"/>
</dbReference>
<dbReference type="RefSeq" id="WP_014737769.1">
    <property type="nucleotide sequence ID" value="NC_017954.1"/>
</dbReference>
<proteinExistence type="predicted"/>
<keyword evidence="6" id="KW-1185">Reference proteome</keyword>
<dbReference type="PANTHER" id="PTHR45825">
    <property type="entry name" value="GRANULE-BOUND STARCH SYNTHASE 1, CHLOROPLASTIC/AMYLOPLASTIC"/>
    <property type="match status" value="1"/>
</dbReference>
<dbReference type="SUPFAM" id="SSF53756">
    <property type="entry name" value="UDP-Glycosyltransferase/glycogen phosphorylase"/>
    <property type="match status" value="1"/>
</dbReference>
<dbReference type="GO" id="GO:0016757">
    <property type="term" value="F:glycosyltransferase activity"/>
    <property type="evidence" value="ECO:0007669"/>
    <property type="project" value="UniProtKB-KW"/>
</dbReference>
<dbReference type="Gene3D" id="3.40.50.2000">
    <property type="entry name" value="Glycogen Phosphorylase B"/>
    <property type="match status" value="2"/>
</dbReference>
<accession>I3TFI1</accession>
<keyword evidence="1" id="KW-0328">Glycosyltransferase</keyword>
<dbReference type="STRING" id="1184251.TCELL_1096"/>
<dbReference type="InterPro" id="IPR013534">
    <property type="entry name" value="Starch_synth_cat_dom"/>
</dbReference>
<dbReference type="InParanoid" id="I3TFI1"/>
<evidence type="ECO:0000256" key="1">
    <source>
        <dbReference type="ARBA" id="ARBA00022676"/>
    </source>
</evidence>
<protein>
    <submittedName>
        <fullName evidence="5">Glycosyl transferase, group 1</fullName>
    </submittedName>
</protein>
<organism evidence="5 6">
    <name type="scientific">Thermogladius calderae (strain DSM 22663 / VKM B-2946 / 1633)</name>
    <dbReference type="NCBI Taxonomy" id="1184251"/>
    <lineage>
        <taxon>Archaea</taxon>
        <taxon>Thermoproteota</taxon>
        <taxon>Thermoprotei</taxon>
        <taxon>Desulfurococcales</taxon>
        <taxon>Desulfurococcaceae</taxon>
        <taxon>Thermogladius</taxon>
    </lineage>
</organism>
<evidence type="ECO:0000313" key="6">
    <source>
        <dbReference type="Proteomes" id="UP000005270"/>
    </source>
</evidence>
<dbReference type="OrthoDB" id="132546at2157"/>
<evidence type="ECO:0000256" key="2">
    <source>
        <dbReference type="ARBA" id="ARBA00022679"/>
    </source>
</evidence>
<evidence type="ECO:0000313" key="5">
    <source>
        <dbReference type="EMBL" id="AFK51519.1"/>
    </source>
</evidence>
<dbReference type="Pfam" id="PF08323">
    <property type="entry name" value="Glyco_transf_5"/>
    <property type="match status" value="1"/>
</dbReference>
<feature type="domain" description="Glycosyl transferase family 1" evidence="3">
    <location>
        <begin position="302"/>
        <end position="454"/>
    </location>
</feature>
<dbReference type="Pfam" id="PF00534">
    <property type="entry name" value="Glycos_transf_1"/>
    <property type="match status" value="1"/>
</dbReference>